<dbReference type="PROSITE" id="PS50181">
    <property type="entry name" value="FBOX"/>
    <property type="match status" value="1"/>
</dbReference>
<sequence length="416" mass="47714">MATSIFPEEIMVDILSRLPVKSIKRFRCVCKPWCDLFSSPNFVKMHLNHHSIEKDNLTLLVNDGCHLYTVDYDSSLSTLCDIEAVKIDYPLIFPEDRYGEVDETSYPLISSDNGVEILGSCNGILCFTTHDNDVIFLWNPSTKEHKKLQGAGYSEYFRCSIRVPYGFGYGCKIDDYKLVSIFYNFRFGSEVEVYTLGSNSWKKLKNIPYIVSSDLNRPGVLVNECLHWIASPNNGLKKNRGSKDSKVIVSFDINDEIFLEVSHPEQLDDKFGKHLGVLGGCLCLVSSLAMDDNVESVDVWVMKEYGVRESWTKMFTIAQETLGECIDKLRPIQSFKNGKILLETEDNDTNALVLYDPKHETSRVLNIRGILEGWEWFETESYVRSLVPLKSRKLKKKNKKRKAIENMKCKKTNKKR</sequence>
<dbReference type="STRING" id="56857.A0A200PYU1"/>
<feature type="domain" description="F-box" evidence="1">
    <location>
        <begin position="1"/>
        <end position="45"/>
    </location>
</feature>
<dbReference type="InterPro" id="IPR050796">
    <property type="entry name" value="SCF_F-box_component"/>
</dbReference>
<dbReference type="AlphaFoldDB" id="A0A200PYU1"/>
<dbReference type="NCBIfam" id="TIGR01640">
    <property type="entry name" value="F_box_assoc_1"/>
    <property type="match status" value="1"/>
</dbReference>
<dbReference type="PANTHER" id="PTHR31672">
    <property type="entry name" value="BNACNNG10540D PROTEIN"/>
    <property type="match status" value="1"/>
</dbReference>
<dbReference type="InterPro" id="IPR001810">
    <property type="entry name" value="F-box_dom"/>
</dbReference>
<comment type="caution">
    <text evidence="2">The sequence shown here is derived from an EMBL/GenBank/DDBJ whole genome shotgun (WGS) entry which is preliminary data.</text>
</comment>
<gene>
    <name evidence="2" type="ORF">BVC80_879g8</name>
</gene>
<dbReference type="InterPro" id="IPR036047">
    <property type="entry name" value="F-box-like_dom_sf"/>
</dbReference>
<evidence type="ECO:0000259" key="1">
    <source>
        <dbReference type="PROSITE" id="PS50181"/>
    </source>
</evidence>
<dbReference type="Pfam" id="PF00646">
    <property type="entry name" value="F-box"/>
    <property type="match status" value="1"/>
</dbReference>
<name>A0A200PYU1_MACCD</name>
<dbReference type="Pfam" id="PF07734">
    <property type="entry name" value="FBA_1"/>
    <property type="match status" value="1"/>
</dbReference>
<dbReference type="Gene3D" id="1.20.1280.50">
    <property type="match status" value="1"/>
</dbReference>
<accession>A0A200PYU1</accession>
<evidence type="ECO:0000313" key="3">
    <source>
        <dbReference type="Proteomes" id="UP000195402"/>
    </source>
</evidence>
<reference evidence="2 3" key="1">
    <citation type="journal article" date="2017" name="Mol. Plant">
        <title>The Genome of Medicinal Plant Macleaya cordata Provides New Insights into Benzylisoquinoline Alkaloids Metabolism.</title>
        <authorList>
            <person name="Liu X."/>
            <person name="Liu Y."/>
            <person name="Huang P."/>
            <person name="Ma Y."/>
            <person name="Qing Z."/>
            <person name="Tang Q."/>
            <person name="Cao H."/>
            <person name="Cheng P."/>
            <person name="Zheng Y."/>
            <person name="Yuan Z."/>
            <person name="Zhou Y."/>
            <person name="Liu J."/>
            <person name="Tang Z."/>
            <person name="Zhuo Y."/>
            <person name="Zhang Y."/>
            <person name="Yu L."/>
            <person name="Huang J."/>
            <person name="Yang P."/>
            <person name="Peng Q."/>
            <person name="Zhang J."/>
            <person name="Jiang W."/>
            <person name="Zhang Z."/>
            <person name="Lin K."/>
            <person name="Ro D.K."/>
            <person name="Chen X."/>
            <person name="Xiong X."/>
            <person name="Shang Y."/>
            <person name="Huang S."/>
            <person name="Zeng J."/>
        </authorList>
    </citation>
    <scope>NUCLEOTIDE SEQUENCE [LARGE SCALE GENOMIC DNA]</scope>
    <source>
        <strain evidence="3">cv. BLH2017</strain>
        <tissue evidence="2">Root</tissue>
    </source>
</reference>
<dbReference type="CDD" id="cd22157">
    <property type="entry name" value="F-box_AtFBW1-like"/>
    <property type="match status" value="1"/>
</dbReference>
<dbReference type="OrthoDB" id="591557at2759"/>
<dbReference type="Proteomes" id="UP000195402">
    <property type="component" value="Unassembled WGS sequence"/>
</dbReference>
<dbReference type="SUPFAM" id="SSF81383">
    <property type="entry name" value="F-box domain"/>
    <property type="match status" value="1"/>
</dbReference>
<dbReference type="SMART" id="SM00256">
    <property type="entry name" value="FBOX"/>
    <property type="match status" value="1"/>
</dbReference>
<dbReference type="PANTHER" id="PTHR31672:SF13">
    <property type="entry name" value="F-BOX PROTEIN CPR30-LIKE"/>
    <property type="match status" value="1"/>
</dbReference>
<keyword evidence="3" id="KW-1185">Reference proteome</keyword>
<dbReference type="OMA" id="WFETESY"/>
<evidence type="ECO:0000313" key="2">
    <source>
        <dbReference type="EMBL" id="OVA03346.1"/>
    </source>
</evidence>
<dbReference type="InterPro" id="IPR006527">
    <property type="entry name" value="F-box-assoc_dom_typ1"/>
</dbReference>
<dbReference type="FunCoup" id="A0A200PYU1">
    <property type="interactions" value="1408"/>
</dbReference>
<protein>
    <submittedName>
        <fullName evidence="2">F-box domain</fullName>
    </submittedName>
</protein>
<organism evidence="2 3">
    <name type="scientific">Macleaya cordata</name>
    <name type="common">Five-seeded plume-poppy</name>
    <name type="synonym">Bocconia cordata</name>
    <dbReference type="NCBI Taxonomy" id="56857"/>
    <lineage>
        <taxon>Eukaryota</taxon>
        <taxon>Viridiplantae</taxon>
        <taxon>Streptophyta</taxon>
        <taxon>Embryophyta</taxon>
        <taxon>Tracheophyta</taxon>
        <taxon>Spermatophyta</taxon>
        <taxon>Magnoliopsida</taxon>
        <taxon>Ranunculales</taxon>
        <taxon>Papaveraceae</taxon>
        <taxon>Papaveroideae</taxon>
        <taxon>Macleaya</taxon>
    </lineage>
</organism>
<dbReference type="InterPro" id="IPR017451">
    <property type="entry name" value="F-box-assoc_interact_dom"/>
</dbReference>
<dbReference type="EMBL" id="MVGT01003715">
    <property type="protein sequence ID" value="OVA03346.1"/>
    <property type="molecule type" value="Genomic_DNA"/>
</dbReference>
<proteinExistence type="predicted"/>
<dbReference type="InParanoid" id="A0A200PYU1"/>